<evidence type="ECO:0000259" key="15">
    <source>
        <dbReference type="PROSITE" id="PS50109"/>
    </source>
</evidence>
<dbReference type="InterPro" id="IPR005467">
    <property type="entry name" value="His_kinase_dom"/>
</dbReference>
<keyword evidence="9" id="KW-0902">Two-component regulatory system</keyword>
<dbReference type="CDD" id="cd06225">
    <property type="entry name" value="HAMP"/>
    <property type="match status" value="1"/>
</dbReference>
<evidence type="ECO:0000256" key="10">
    <source>
        <dbReference type="ARBA" id="ARBA00023026"/>
    </source>
</evidence>
<gene>
    <name evidence="17" type="ORF">EDD60_11546</name>
</gene>
<dbReference type="Gene3D" id="1.10.287.130">
    <property type="match status" value="1"/>
</dbReference>
<dbReference type="GeneID" id="98915876"/>
<keyword evidence="6 14" id="KW-0812">Transmembrane</keyword>
<dbReference type="Gene3D" id="6.10.340.10">
    <property type="match status" value="1"/>
</dbReference>
<evidence type="ECO:0000256" key="11">
    <source>
        <dbReference type="ARBA" id="ARBA00023136"/>
    </source>
</evidence>
<evidence type="ECO:0000313" key="17">
    <source>
        <dbReference type="EMBL" id="TCV96967.1"/>
    </source>
</evidence>
<dbReference type="FunFam" id="3.30.565.10:FF:000006">
    <property type="entry name" value="Sensor histidine kinase WalK"/>
    <property type="match status" value="1"/>
</dbReference>
<comment type="catalytic activity">
    <reaction evidence="1">
        <text>ATP + protein L-histidine = ADP + protein N-phospho-L-histidine.</text>
        <dbReference type="EC" id="2.7.13.3"/>
    </reaction>
</comment>
<evidence type="ECO:0000256" key="2">
    <source>
        <dbReference type="ARBA" id="ARBA00004141"/>
    </source>
</evidence>
<keyword evidence="18" id="KW-1185">Reference proteome</keyword>
<dbReference type="GO" id="GO:0005886">
    <property type="term" value="C:plasma membrane"/>
    <property type="evidence" value="ECO:0007669"/>
    <property type="project" value="TreeGrafter"/>
</dbReference>
<dbReference type="InterPro" id="IPR036890">
    <property type="entry name" value="HATPase_C_sf"/>
</dbReference>
<comment type="function">
    <text evidence="12">Member of the two-component regulatory system HssS/HssR involved in intracellular heme homeostasis and tempering of staphylococcal virulence. HssS functions as a heme sensor histidine kinase which is autophosphorylated at a histidine residue and transfers its phosphate group to an aspartate residue of HssR. HssR/HssS activates the expression of hrtAB, an efflux pump, in response to extracellular heme, hemin, hemoglobin or blood.</text>
</comment>
<comment type="caution">
    <text evidence="17">The sequence shown here is derived from an EMBL/GenBank/DDBJ whole genome shotgun (WGS) entry which is preliminary data.</text>
</comment>
<dbReference type="CDD" id="cd00082">
    <property type="entry name" value="HisKA"/>
    <property type="match status" value="1"/>
</dbReference>
<dbReference type="CDD" id="cd00075">
    <property type="entry name" value="HATPase"/>
    <property type="match status" value="1"/>
</dbReference>
<dbReference type="PROSITE" id="PS50109">
    <property type="entry name" value="HIS_KIN"/>
    <property type="match status" value="1"/>
</dbReference>
<keyword evidence="10" id="KW-0843">Virulence</keyword>
<feature type="domain" description="HAMP" evidence="16">
    <location>
        <begin position="172"/>
        <end position="224"/>
    </location>
</feature>
<evidence type="ECO:0000256" key="6">
    <source>
        <dbReference type="ARBA" id="ARBA00022692"/>
    </source>
</evidence>
<proteinExistence type="predicted"/>
<dbReference type="InterPro" id="IPR050398">
    <property type="entry name" value="HssS/ArlS-like"/>
</dbReference>
<dbReference type="PROSITE" id="PS50885">
    <property type="entry name" value="HAMP"/>
    <property type="match status" value="1"/>
</dbReference>
<dbReference type="SMART" id="SM00304">
    <property type="entry name" value="HAMP"/>
    <property type="match status" value="1"/>
</dbReference>
<dbReference type="FunFam" id="1.10.287.130:FF:000001">
    <property type="entry name" value="Two-component sensor histidine kinase"/>
    <property type="match status" value="1"/>
</dbReference>
<dbReference type="SUPFAM" id="SSF158472">
    <property type="entry name" value="HAMP domain-like"/>
    <property type="match status" value="1"/>
</dbReference>
<name>A0A4R3YVB9_9FIRM</name>
<dbReference type="SUPFAM" id="SSF47384">
    <property type="entry name" value="Homodimeric domain of signal transducing histidine kinase"/>
    <property type="match status" value="1"/>
</dbReference>
<evidence type="ECO:0000256" key="14">
    <source>
        <dbReference type="SAM" id="Phobius"/>
    </source>
</evidence>
<reference evidence="17 18" key="1">
    <citation type="submission" date="2019-03" db="EMBL/GenBank/DDBJ databases">
        <title>Genomic Encyclopedia of Type Strains, Phase IV (KMG-IV): sequencing the most valuable type-strain genomes for metagenomic binning, comparative biology and taxonomic classification.</title>
        <authorList>
            <person name="Goeker M."/>
        </authorList>
    </citation>
    <scope>NUCLEOTIDE SEQUENCE [LARGE SCALE GENOMIC DNA]</scope>
    <source>
        <strain evidence="17 18">DSM 29487</strain>
    </source>
</reference>
<keyword evidence="4" id="KW-0597">Phosphoprotein</keyword>
<comment type="subcellular location">
    <subcellularLocation>
        <location evidence="2">Membrane</location>
        <topology evidence="2">Multi-pass membrane protein</topology>
    </subcellularLocation>
</comment>
<protein>
    <recommendedName>
        <fullName evidence="13">Heme sensor protein HssS</fullName>
        <ecNumber evidence="3">2.7.13.3</ecNumber>
    </recommendedName>
</protein>
<evidence type="ECO:0000256" key="13">
    <source>
        <dbReference type="ARBA" id="ARBA00040841"/>
    </source>
</evidence>
<feature type="domain" description="Histidine kinase" evidence="15">
    <location>
        <begin position="232"/>
        <end position="447"/>
    </location>
</feature>
<evidence type="ECO:0000256" key="12">
    <source>
        <dbReference type="ARBA" id="ARBA00037219"/>
    </source>
</evidence>
<accession>A0A4R3YVB9</accession>
<evidence type="ECO:0000256" key="9">
    <source>
        <dbReference type="ARBA" id="ARBA00023012"/>
    </source>
</evidence>
<dbReference type="InterPro" id="IPR036097">
    <property type="entry name" value="HisK_dim/P_sf"/>
</dbReference>
<dbReference type="AlphaFoldDB" id="A0A4R3YVB9"/>
<keyword evidence="7 17" id="KW-0418">Kinase</keyword>
<dbReference type="SMART" id="SM00387">
    <property type="entry name" value="HATPase_c"/>
    <property type="match status" value="1"/>
</dbReference>
<dbReference type="InterPro" id="IPR003661">
    <property type="entry name" value="HisK_dim/P_dom"/>
</dbReference>
<dbReference type="EMBL" id="SMCQ01000015">
    <property type="protein sequence ID" value="TCV96967.1"/>
    <property type="molecule type" value="Genomic_DNA"/>
</dbReference>
<dbReference type="GO" id="GO:0000155">
    <property type="term" value="F:phosphorelay sensor kinase activity"/>
    <property type="evidence" value="ECO:0007669"/>
    <property type="project" value="InterPro"/>
</dbReference>
<organism evidence="17 18">
    <name type="scientific">Longibaculum muris</name>
    <dbReference type="NCBI Taxonomy" id="1796628"/>
    <lineage>
        <taxon>Bacteria</taxon>
        <taxon>Bacillati</taxon>
        <taxon>Bacillota</taxon>
        <taxon>Erysipelotrichia</taxon>
        <taxon>Erysipelotrichales</taxon>
        <taxon>Coprobacillaceae</taxon>
        <taxon>Longibaculum</taxon>
    </lineage>
</organism>
<dbReference type="Pfam" id="PF02518">
    <property type="entry name" value="HATPase_c"/>
    <property type="match status" value="1"/>
</dbReference>
<sequence>MKSIYGKLILGFLASILFSFSIAGYFSLRKNSDELSRLTVEELENSTELIADFLQLIDNENLPKVLNGYASTSEVSFSIESQNHKEVYGTLTGRQLTNKEHQLLENQLGKTITLHDSSMRKLAKSFEVNGQQYIVFVQKDIGKKQMIFIDSAMIAVFCMLIAGSITFLVIADIIVKPISRLNKATNELSKGNYRVRVNYSGNDEIARLNRSFNQMAQQLAKQEETRQQFISDVSHEFQTPLTAIQGFATILKNEKLTDEQRQKYADIILFHSKRLSTLSRNMLQLTILDGEDVKLEVSEFSLIEQLNRVIETQDNLAISKNIEIEFDIPKNDILIEADESRLEQVWINLVNNAIKYTNENGVVTISVKKTTKEVEVSIEDTGVGMSKEAISHIFERFYRQDKSRSVEGNGLGLSIVKRIVDLHQGTIDVKSREDGGSQFIVKLPQVRSFHLSERLMKKDRDNHS</sequence>
<evidence type="ECO:0000256" key="3">
    <source>
        <dbReference type="ARBA" id="ARBA00012438"/>
    </source>
</evidence>
<keyword evidence="11 14" id="KW-0472">Membrane</keyword>
<dbReference type="InterPro" id="IPR003660">
    <property type="entry name" value="HAMP_dom"/>
</dbReference>
<dbReference type="Gene3D" id="3.30.565.10">
    <property type="entry name" value="Histidine kinase-like ATPase, C-terminal domain"/>
    <property type="match status" value="1"/>
</dbReference>
<dbReference type="PANTHER" id="PTHR45528:SF11">
    <property type="entry name" value="HISTIDINE KINASE"/>
    <property type="match status" value="1"/>
</dbReference>
<evidence type="ECO:0000256" key="7">
    <source>
        <dbReference type="ARBA" id="ARBA00022777"/>
    </source>
</evidence>
<dbReference type="RefSeq" id="WP_066447812.1">
    <property type="nucleotide sequence ID" value="NZ_CAUWFI010000024.1"/>
</dbReference>
<dbReference type="Pfam" id="PF00672">
    <property type="entry name" value="HAMP"/>
    <property type="match status" value="1"/>
</dbReference>
<feature type="transmembrane region" description="Helical" evidence="14">
    <location>
        <begin position="152"/>
        <end position="175"/>
    </location>
</feature>
<dbReference type="Pfam" id="PF00512">
    <property type="entry name" value="HisKA"/>
    <property type="match status" value="1"/>
</dbReference>
<dbReference type="SMART" id="SM00388">
    <property type="entry name" value="HisKA"/>
    <property type="match status" value="1"/>
</dbReference>
<evidence type="ECO:0000256" key="1">
    <source>
        <dbReference type="ARBA" id="ARBA00000085"/>
    </source>
</evidence>
<evidence type="ECO:0000256" key="5">
    <source>
        <dbReference type="ARBA" id="ARBA00022679"/>
    </source>
</evidence>
<evidence type="ECO:0000259" key="16">
    <source>
        <dbReference type="PROSITE" id="PS50885"/>
    </source>
</evidence>
<dbReference type="InterPro" id="IPR004358">
    <property type="entry name" value="Sig_transdc_His_kin-like_C"/>
</dbReference>
<dbReference type="PRINTS" id="PR00344">
    <property type="entry name" value="BCTRLSENSOR"/>
</dbReference>
<keyword evidence="5" id="KW-0808">Transferase</keyword>
<evidence type="ECO:0000256" key="8">
    <source>
        <dbReference type="ARBA" id="ARBA00022989"/>
    </source>
</evidence>
<evidence type="ECO:0000256" key="4">
    <source>
        <dbReference type="ARBA" id="ARBA00022553"/>
    </source>
</evidence>
<dbReference type="EC" id="2.7.13.3" evidence="3"/>
<dbReference type="PANTHER" id="PTHR45528">
    <property type="entry name" value="SENSOR HISTIDINE KINASE CPXA"/>
    <property type="match status" value="1"/>
</dbReference>
<keyword evidence="8 14" id="KW-1133">Transmembrane helix</keyword>
<evidence type="ECO:0000313" key="18">
    <source>
        <dbReference type="Proteomes" id="UP000295515"/>
    </source>
</evidence>
<dbReference type="Proteomes" id="UP000295515">
    <property type="component" value="Unassembled WGS sequence"/>
</dbReference>
<dbReference type="SUPFAM" id="SSF55874">
    <property type="entry name" value="ATPase domain of HSP90 chaperone/DNA topoisomerase II/histidine kinase"/>
    <property type="match status" value="1"/>
</dbReference>
<dbReference type="InterPro" id="IPR003594">
    <property type="entry name" value="HATPase_dom"/>
</dbReference>